<keyword evidence="11" id="KW-1185">Reference proteome</keyword>
<dbReference type="STRING" id="101091.A0A1C7N373"/>
<dbReference type="InterPro" id="IPR018200">
    <property type="entry name" value="USP_CS"/>
</dbReference>
<evidence type="ECO:0000256" key="7">
    <source>
        <dbReference type="RuleBase" id="RU366025"/>
    </source>
</evidence>
<proteinExistence type="inferred from homology"/>
<gene>
    <name evidence="10" type="primary">ubp16</name>
    <name evidence="10" type="ORF">A0J61_08867</name>
</gene>
<feature type="transmembrane region" description="Helical" evidence="8">
    <location>
        <begin position="48"/>
        <end position="67"/>
    </location>
</feature>
<comment type="similarity">
    <text evidence="2 7">Belongs to the peptidase C19 family.</text>
</comment>
<protein>
    <recommendedName>
        <fullName evidence="7">Ubiquitin carboxyl-terminal hydrolase</fullName>
        <ecNumber evidence="7">3.4.19.12</ecNumber>
    </recommendedName>
</protein>
<dbReference type="CDD" id="cd02662">
    <property type="entry name" value="Peptidase_C19F"/>
    <property type="match status" value="1"/>
</dbReference>
<keyword evidence="3 7" id="KW-0645">Protease</keyword>
<dbReference type="PROSITE" id="PS00972">
    <property type="entry name" value="USP_1"/>
    <property type="match status" value="1"/>
</dbReference>
<dbReference type="InParanoid" id="A0A1C7N373"/>
<accession>A0A1C7N373</accession>
<dbReference type="OrthoDB" id="2020758at2759"/>
<dbReference type="PANTHER" id="PTHR24006:SF888">
    <property type="entry name" value="UBIQUITIN CARBOXYL-TERMINAL HYDROLASE 30"/>
    <property type="match status" value="1"/>
</dbReference>
<dbReference type="InterPro" id="IPR028889">
    <property type="entry name" value="USP"/>
</dbReference>
<dbReference type="GO" id="GO:0005829">
    <property type="term" value="C:cytosol"/>
    <property type="evidence" value="ECO:0007669"/>
    <property type="project" value="TreeGrafter"/>
</dbReference>
<evidence type="ECO:0000256" key="4">
    <source>
        <dbReference type="ARBA" id="ARBA00022786"/>
    </source>
</evidence>
<evidence type="ECO:0000313" key="11">
    <source>
        <dbReference type="Proteomes" id="UP000093000"/>
    </source>
</evidence>
<dbReference type="EC" id="3.4.19.12" evidence="7"/>
<comment type="caution">
    <text evidence="10">The sequence shown here is derived from an EMBL/GenBank/DDBJ whole genome shotgun (WGS) entry which is preliminary data.</text>
</comment>
<feature type="transmembrane region" description="Helical" evidence="8">
    <location>
        <begin position="15"/>
        <end position="36"/>
    </location>
</feature>
<dbReference type="InterPro" id="IPR038765">
    <property type="entry name" value="Papain-like_cys_pep_sf"/>
</dbReference>
<evidence type="ECO:0000256" key="3">
    <source>
        <dbReference type="ARBA" id="ARBA00022670"/>
    </source>
</evidence>
<dbReference type="GO" id="GO:0016579">
    <property type="term" value="P:protein deubiquitination"/>
    <property type="evidence" value="ECO:0007669"/>
    <property type="project" value="InterPro"/>
</dbReference>
<reference evidence="10 11" key="1">
    <citation type="submission" date="2016-03" db="EMBL/GenBank/DDBJ databases">
        <title>Choanephora cucurbitarum.</title>
        <authorList>
            <person name="Min B."/>
            <person name="Park H."/>
            <person name="Park J.-H."/>
            <person name="Shin H.-D."/>
            <person name="Choi I.-G."/>
        </authorList>
    </citation>
    <scope>NUCLEOTIDE SEQUENCE [LARGE SCALE GENOMIC DNA]</scope>
    <source>
        <strain evidence="10 11">KUS-F28377</strain>
    </source>
</reference>
<evidence type="ECO:0000256" key="2">
    <source>
        <dbReference type="ARBA" id="ARBA00009085"/>
    </source>
</evidence>
<dbReference type="GO" id="GO:0004843">
    <property type="term" value="F:cysteine-type deubiquitinase activity"/>
    <property type="evidence" value="ECO:0007669"/>
    <property type="project" value="UniProtKB-UniRule"/>
</dbReference>
<keyword evidence="8" id="KW-1133">Transmembrane helix</keyword>
<keyword evidence="4 7" id="KW-0833">Ubl conjugation pathway</keyword>
<dbReference type="PANTHER" id="PTHR24006">
    <property type="entry name" value="UBIQUITIN CARBOXYL-TERMINAL HYDROLASE"/>
    <property type="match status" value="1"/>
</dbReference>
<keyword evidence="8" id="KW-0472">Membrane</keyword>
<dbReference type="InterPro" id="IPR001394">
    <property type="entry name" value="Peptidase_C19_UCH"/>
</dbReference>
<dbReference type="EMBL" id="LUGH01000724">
    <property type="protein sequence ID" value="OBZ83086.1"/>
    <property type="molecule type" value="Genomic_DNA"/>
</dbReference>
<dbReference type="Gene3D" id="3.90.70.10">
    <property type="entry name" value="Cysteine proteinases"/>
    <property type="match status" value="1"/>
</dbReference>
<evidence type="ECO:0000259" key="9">
    <source>
        <dbReference type="PROSITE" id="PS50235"/>
    </source>
</evidence>
<keyword evidence="8" id="KW-0812">Transmembrane</keyword>
<dbReference type="Pfam" id="PF00443">
    <property type="entry name" value="UCH"/>
    <property type="match status" value="1"/>
</dbReference>
<evidence type="ECO:0000256" key="5">
    <source>
        <dbReference type="ARBA" id="ARBA00022801"/>
    </source>
</evidence>
<sequence length="632" mass="71699">MQLTLEQLQYLLTELSAWVQLSVAVLGLFTILLPFFQRLAVFHDDTTYLLPNCFVSFLHAIFIQMGLPQLMVYIRPQEYYDEMSRNLNGIVKSKLATTPTEADVCLSSSIEASDETAFVSGLVNTGNSCFLNSVLQAMSSLPELHLYLEHANNTLSNNSLPVTRSLLKTIRCLTKPLERRTSFRPVDIVTALSSNRRIISREQQDAQEFFQLVSSAMDSEGQAIKKSKVFGQGLRDLLFAPVSAKRSIQPSQPIQRLENPLIGLLANRLSCMQCGYTSAIRHFSFNNIQLNVPNKYATTLQECLAQFTSMEYLQDASCRRCSFETTVKSLQPEIEKFHHQLKKLNRTGGMKKKQELISQMVALQRAKQEIELRLSQGLIEEEDEQDQLPLLRTTRRMSSKQVMLAKPPKILCLHISRSAFLNTGAVYKNTCQILFPEYLDISPFSTNGTLHTQPNMPISTPDKISTGKGYYRLMSVVVHYGSHSFGHFVAFKRRIFVDSCRCHLCNTNNNDNTEKWKCQNTWYRISDSKVDECTLDDVLRANPYMLLYELTSENELNGPYPLEDKISLERKEPDSSSSTNILEESQQQDFDIYNNIPTDDAAKEALRMASSLIVGDQNDVLLKTEGNLAATY</sequence>
<keyword evidence="6 7" id="KW-0788">Thiol protease</keyword>
<dbReference type="PROSITE" id="PS00973">
    <property type="entry name" value="USP_2"/>
    <property type="match status" value="1"/>
</dbReference>
<evidence type="ECO:0000256" key="6">
    <source>
        <dbReference type="ARBA" id="ARBA00022807"/>
    </source>
</evidence>
<organism evidence="10 11">
    <name type="scientific">Choanephora cucurbitarum</name>
    <dbReference type="NCBI Taxonomy" id="101091"/>
    <lineage>
        <taxon>Eukaryota</taxon>
        <taxon>Fungi</taxon>
        <taxon>Fungi incertae sedis</taxon>
        <taxon>Mucoromycota</taxon>
        <taxon>Mucoromycotina</taxon>
        <taxon>Mucoromycetes</taxon>
        <taxon>Mucorales</taxon>
        <taxon>Mucorineae</taxon>
        <taxon>Choanephoraceae</taxon>
        <taxon>Choanephoroideae</taxon>
        <taxon>Choanephora</taxon>
    </lineage>
</organism>
<dbReference type="SUPFAM" id="SSF54001">
    <property type="entry name" value="Cysteine proteinases"/>
    <property type="match status" value="1"/>
</dbReference>
<dbReference type="PROSITE" id="PS50235">
    <property type="entry name" value="USP_3"/>
    <property type="match status" value="1"/>
</dbReference>
<dbReference type="GO" id="GO:0006508">
    <property type="term" value="P:proteolysis"/>
    <property type="evidence" value="ECO:0007669"/>
    <property type="project" value="UniProtKB-KW"/>
</dbReference>
<name>A0A1C7N373_9FUNG</name>
<evidence type="ECO:0000256" key="1">
    <source>
        <dbReference type="ARBA" id="ARBA00000707"/>
    </source>
</evidence>
<evidence type="ECO:0000256" key="8">
    <source>
        <dbReference type="SAM" id="Phobius"/>
    </source>
</evidence>
<dbReference type="GO" id="GO:0005634">
    <property type="term" value="C:nucleus"/>
    <property type="evidence" value="ECO:0007669"/>
    <property type="project" value="TreeGrafter"/>
</dbReference>
<comment type="catalytic activity">
    <reaction evidence="1 7">
        <text>Thiol-dependent hydrolysis of ester, thioester, amide, peptide and isopeptide bonds formed by the C-terminal Gly of ubiquitin (a 76-residue protein attached to proteins as an intracellular targeting signal).</text>
        <dbReference type="EC" id="3.4.19.12"/>
    </reaction>
</comment>
<keyword evidence="5 7" id="KW-0378">Hydrolase</keyword>
<dbReference type="Proteomes" id="UP000093000">
    <property type="component" value="Unassembled WGS sequence"/>
</dbReference>
<feature type="domain" description="USP" evidence="9">
    <location>
        <begin position="120"/>
        <end position="551"/>
    </location>
</feature>
<evidence type="ECO:0000313" key="10">
    <source>
        <dbReference type="EMBL" id="OBZ83086.1"/>
    </source>
</evidence>
<dbReference type="AlphaFoldDB" id="A0A1C7N373"/>
<dbReference type="InterPro" id="IPR050164">
    <property type="entry name" value="Peptidase_C19"/>
</dbReference>